<evidence type="ECO:0000313" key="2">
    <source>
        <dbReference type="Proteomes" id="UP000887159"/>
    </source>
</evidence>
<dbReference type="AlphaFoldDB" id="A0A8X6SEY2"/>
<proteinExistence type="predicted"/>
<reference evidence="1" key="1">
    <citation type="submission" date="2020-08" db="EMBL/GenBank/DDBJ databases">
        <title>Multicomponent nature underlies the extraordinary mechanical properties of spider dragline silk.</title>
        <authorList>
            <person name="Kono N."/>
            <person name="Nakamura H."/>
            <person name="Mori M."/>
            <person name="Yoshida Y."/>
            <person name="Ohtoshi R."/>
            <person name="Malay A.D."/>
            <person name="Moran D.A.P."/>
            <person name="Tomita M."/>
            <person name="Numata K."/>
            <person name="Arakawa K."/>
        </authorList>
    </citation>
    <scope>NUCLEOTIDE SEQUENCE</scope>
</reference>
<name>A0A8X6SEY2_TRICX</name>
<comment type="caution">
    <text evidence="1">The sequence shown here is derived from an EMBL/GenBank/DDBJ whole genome shotgun (WGS) entry which is preliminary data.</text>
</comment>
<gene>
    <name evidence="1" type="ORF">TNCV_1125021</name>
</gene>
<sequence>MHTEWLDKGNKNSERKENFSERYRWLLKHIAMSKEQTTVVKVTTELNQHLDSPPSMITVRRQFHKHNNYGRAAISMPFVTDVNGKHRLQ</sequence>
<keyword evidence="2" id="KW-1185">Reference proteome</keyword>
<accession>A0A8X6SEY2</accession>
<evidence type="ECO:0000313" key="1">
    <source>
        <dbReference type="EMBL" id="GFY10981.1"/>
    </source>
</evidence>
<protein>
    <submittedName>
        <fullName evidence="1">Uncharacterized protein</fullName>
    </submittedName>
</protein>
<dbReference type="EMBL" id="BMAU01021301">
    <property type="protein sequence ID" value="GFY10981.1"/>
    <property type="molecule type" value="Genomic_DNA"/>
</dbReference>
<dbReference type="Proteomes" id="UP000887159">
    <property type="component" value="Unassembled WGS sequence"/>
</dbReference>
<organism evidence="1 2">
    <name type="scientific">Trichonephila clavipes</name>
    <name type="common">Golden silk orbweaver</name>
    <name type="synonym">Nephila clavipes</name>
    <dbReference type="NCBI Taxonomy" id="2585209"/>
    <lineage>
        <taxon>Eukaryota</taxon>
        <taxon>Metazoa</taxon>
        <taxon>Ecdysozoa</taxon>
        <taxon>Arthropoda</taxon>
        <taxon>Chelicerata</taxon>
        <taxon>Arachnida</taxon>
        <taxon>Araneae</taxon>
        <taxon>Araneomorphae</taxon>
        <taxon>Entelegynae</taxon>
        <taxon>Araneoidea</taxon>
        <taxon>Nephilidae</taxon>
        <taxon>Trichonephila</taxon>
    </lineage>
</organism>